<dbReference type="STRING" id="1707952.A6A03_10030"/>
<evidence type="ECO:0000256" key="7">
    <source>
        <dbReference type="ARBA" id="ARBA00023136"/>
    </source>
</evidence>
<evidence type="ECO:0000256" key="4">
    <source>
        <dbReference type="ARBA" id="ARBA00022741"/>
    </source>
</evidence>
<dbReference type="InterPro" id="IPR003439">
    <property type="entry name" value="ABC_transporter-like_ATP-bd"/>
</dbReference>
<evidence type="ECO:0000313" key="11">
    <source>
        <dbReference type="Proteomes" id="UP000078287"/>
    </source>
</evidence>
<dbReference type="GO" id="GO:0043215">
    <property type="term" value="P:daunorubicin transport"/>
    <property type="evidence" value="ECO:0007669"/>
    <property type="project" value="InterPro"/>
</dbReference>
<dbReference type="OrthoDB" id="9767778at2"/>
<keyword evidence="6" id="KW-1278">Translocase</keyword>
<evidence type="ECO:0000259" key="9">
    <source>
        <dbReference type="PROSITE" id="PS50893"/>
    </source>
</evidence>
<evidence type="ECO:0000256" key="8">
    <source>
        <dbReference type="ARBA" id="ARBA00049985"/>
    </source>
</evidence>
<comment type="subcellular location">
    <subcellularLocation>
        <location evidence="1">Cell membrane</location>
        <topology evidence="1">Peripheral membrane protein</topology>
        <orientation evidence="1">Cytoplasmic side</orientation>
    </subcellularLocation>
</comment>
<dbReference type="Pfam" id="PF00005">
    <property type="entry name" value="ABC_tran"/>
    <property type="match status" value="1"/>
</dbReference>
<dbReference type="InterPro" id="IPR003593">
    <property type="entry name" value="AAA+_ATPase"/>
</dbReference>
<dbReference type="GO" id="GO:1900753">
    <property type="term" value="P:doxorubicin transport"/>
    <property type="evidence" value="ECO:0007669"/>
    <property type="project" value="InterPro"/>
</dbReference>
<dbReference type="EMBL" id="LWQS01000036">
    <property type="protein sequence ID" value="OAN47580.1"/>
    <property type="molecule type" value="Genomic_DNA"/>
</dbReference>
<dbReference type="Proteomes" id="UP000078287">
    <property type="component" value="Unassembled WGS sequence"/>
</dbReference>
<dbReference type="PANTHER" id="PTHR43582:SF5">
    <property type="entry name" value="ABC TRANSPORTER"/>
    <property type="match status" value="1"/>
</dbReference>
<dbReference type="InterPro" id="IPR017871">
    <property type="entry name" value="ABC_transporter-like_CS"/>
</dbReference>
<accession>A0A178MFT2</accession>
<dbReference type="NCBIfam" id="TIGR01188">
    <property type="entry name" value="drrA"/>
    <property type="match status" value="1"/>
</dbReference>
<dbReference type="SMART" id="SM00382">
    <property type="entry name" value="AAA"/>
    <property type="match status" value="1"/>
</dbReference>
<keyword evidence="7" id="KW-0472">Membrane</keyword>
<dbReference type="GO" id="GO:0005524">
    <property type="term" value="F:ATP binding"/>
    <property type="evidence" value="ECO:0007669"/>
    <property type="project" value="UniProtKB-KW"/>
</dbReference>
<dbReference type="SUPFAM" id="SSF52540">
    <property type="entry name" value="P-loop containing nucleoside triphosphate hydrolases"/>
    <property type="match status" value="1"/>
</dbReference>
<evidence type="ECO:0000313" key="10">
    <source>
        <dbReference type="EMBL" id="OAN47580.1"/>
    </source>
</evidence>
<dbReference type="PROSITE" id="PS50893">
    <property type="entry name" value="ABC_TRANSPORTER_2"/>
    <property type="match status" value="1"/>
</dbReference>
<evidence type="ECO:0000256" key="2">
    <source>
        <dbReference type="ARBA" id="ARBA00022448"/>
    </source>
</evidence>
<dbReference type="GO" id="GO:0016887">
    <property type="term" value="F:ATP hydrolysis activity"/>
    <property type="evidence" value="ECO:0007669"/>
    <property type="project" value="InterPro"/>
</dbReference>
<name>A0A178MFT2_9CHLR</name>
<sequence length="315" mass="34318">MNEQAVETQALVKRYGTVTALDHVTLQAPAGRIYALLGPNGAGKTTLLSILTTLLPPTSGSARILGYDVVRDAAEVRRRIGVTFQEMVLDPLLTGRETLDFHGRLYRLPSAVRRQRIAELVELVQLTDAIDRPVKSYSGGMKRRLELARGLMTDPQVLVLDEPTQGLDPQNRVNIWSYVRDLNRRRGMSILLTTHAMDEAEALADLVGIIDHGRLIVEGKPGDLIASLGSDVIRVRGNGDFQHLATVAAVIDGVSRVETDPADSLALIYTDNGSRRLPAVLNAISNNGFAVEDVTLARPSLGDVFLHYTGTALRD</sequence>
<keyword evidence="2" id="KW-0813">Transport</keyword>
<keyword evidence="5 10" id="KW-0067">ATP-binding</keyword>
<dbReference type="FunFam" id="3.40.50.300:FF:000589">
    <property type="entry name" value="ABC transporter, ATP-binding subunit"/>
    <property type="match status" value="1"/>
</dbReference>
<proteinExistence type="inferred from homology"/>
<dbReference type="Pfam" id="PF13732">
    <property type="entry name" value="DrrA1-3_C"/>
    <property type="match status" value="1"/>
</dbReference>
<dbReference type="Gene3D" id="3.40.50.300">
    <property type="entry name" value="P-loop containing nucleotide triphosphate hydrolases"/>
    <property type="match status" value="1"/>
</dbReference>
<dbReference type="GO" id="GO:0005886">
    <property type="term" value="C:plasma membrane"/>
    <property type="evidence" value="ECO:0007669"/>
    <property type="project" value="UniProtKB-SubCell"/>
</dbReference>
<dbReference type="AlphaFoldDB" id="A0A178MFT2"/>
<organism evidence="10 11">
    <name type="scientific">Chloroflexus islandicus</name>
    <dbReference type="NCBI Taxonomy" id="1707952"/>
    <lineage>
        <taxon>Bacteria</taxon>
        <taxon>Bacillati</taxon>
        <taxon>Chloroflexota</taxon>
        <taxon>Chloroflexia</taxon>
        <taxon>Chloroflexales</taxon>
        <taxon>Chloroflexineae</taxon>
        <taxon>Chloroflexaceae</taxon>
        <taxon>Chloroflexus</taxon>
    </lineage>
</organism>
<evidence type="ECO:0000256" key="6">
    <source>
        <dbReference type="ARBA" id="ARBA00022967"/>
    </source>
</evidence>
<evidence type="ECO:0000256" key="5">
    <source>
        <dbReference type="ARBA" id="ARBA00022840"/>
    </source>
</evidence>
<dbReference type="InterPro" id="IPR027417">
    <property type="entry name" value="P-loop_NTPase"/>
</dbReference>
<comment type="similarity">
    <text evidence="8">Belongs to the ABC transporter superfamily. Drug exporter-1 (DrugE1) (TC 3.A.1.105) family.</text>
</comment>
<evidence type="ECO:0000256" key="1">
    <source>
        <dbReference type="ARBA" id="ARBA00004413"/>
    </source>
</evidence>
<keyword evidence="3" id="KW-1003">Cell membrane</keyword>
<gene>
    <name evidence="10" type="ORF">A6A03_10030</name>
</gene>
<feature type="domain" description="ABC transporter" evidence="9">
    <location>
        <begin position="6"/>
        <end position="237"/>
    </location>
</feature>
<reference evidence="10 11" key="1">
    <citation type="submission" date="2016-04" db="EMBL/GenBank/DDBJ databases">
        <title>Chloroflexus islandicus sp. nov., a thermophilic filamentous anoxygenic phototrophic bacterium from geyser Strokkur (Iceland).</title>
        <authorList>
            <person name="Gaisin V.A."/>
            <person name="Kalashnikov A.M."/>
            <person name="Sukhacheva M.V."/>
            <person name="Grouzdev D.S."/>
            <person name="Ivanov T.M."/>
            <person name="Kuznetsov B."/>
            <person name="Gorlenko V.M."/>
        </authorList>
    </citation>
    <scope>NUCLEOTIDE SEQUENCE [LARGE SCALE GENOMIC DNA]</scope>
    <source>
        <strain evidence="11">isl-2</strain>
    </source>
</reference>
<comment type="caution">
    <text evidence="10">The sequence shown here is derived from an EMBL/GenBank/DDBJ whole genome shotgun (WGS) entry which is preliminary data.</text>
</comment>
<keyword evidence="4" id="KW-0547">Nucleotide-binding</keyword>
<protein>
    <submittedName>
        <fullName evidence="10">Daunorubicin ABC transporter ATP-binding protein</fullName>
    </submittedName>
</protein>
<dbReference type="InterPro" id="IPR025302">
    <property type="entry name" value="DrrA1/2-like_C"/>
</dbReference>
<dbReference type="PROSITE" id="PS00211">
    <property type="entry name" value="ABC_TRANSPORTER_1"/>
    <property type="match status" value="1"/>
</dbReference>
<evidence type="ECO:0000256" key="3">
    <source>
        <dbReference type="ARBA" id="ARBA00022475"/>
    </source>
</evidence>
<dbReference type="PANTHER" id="PTHR43582">
    <property type="entry name" value="LINEARMYCIN RESISTANCE ATP-BINDING PROTEIN LNRL"/>
    <property type="match status" value="1"/>
</dbReference>
<dbReference type="InterPro" id="IPR005894">
    <property type="entry name" value="DrrA"/>
</dbReference>
<keyword evidence="11" id="KW-1185">Reference proteome</keyword>